<dbReference type="EMBL" id="UINC01150894">
    <property type="protein sequence ID" value="SVD44191.1"/>
    <property type="molecule type" value="Genomic_DNA"/>
</dbReference>
<dbReference type="AlphaFoldDB" id="A0A382VE94"/>
<accession>A0A382VE94</accession>
<feature type="non-terminal residue" evidence="1">
    <location>
        <position position="50"/>
    </location>
</feature>
<name>A0A382VE94_9ZZZZ</name>
<reference evidence="1" key="1">
    <citation type="submission" date="2018-05" db="EMBL/GenBank/DDBJ databases">
        <authorList>
            <person name="Lanie J.A."/>
            <person name="Ng W.-L."/>
            <person name="Kazmierczak K.M."/>
            <person name="Andrzejewski T.M."/>
            <person name="Davidsen T.M."/>
            <person name="Wayne K.J."/>
            <person name="Tettelin H."/>
            <person name="Glass J.I."/>
            <person name="Rusch D."/>
            <person name="Podicherti R."/>
            <person name="Tsui H.-C.T."/>
            <person name="Winkler M.E."/>
        </authorList>
    </citation>
    <scope>NUCLEOTIDE SEQUENCE</scope>
</reference>
<protein>
    <submittedName>
        <fullName evidence="1">Uncharacterized protein</fullName>
    </submittedName>
</protein>
<gene>
    <name evidence="1" type="ORF">METZ01_LOCUS397045</name>
</gene>
<feature type="non-terminal residue" evidence="1">
    <location>
        <position position="1"/>
    </location>
</feature>
<proteinExistence type="predicted"/>
<sequence length="50" mass="5494">VNYQWKNLCLIIKMLFSLAVLLSASVGALAQPTKAPTYYGEALDAFSRNC</sequence>
<evidence type="ECO:0000313" key="1">
    <source>
        <dbReference type="EMBL" id="SVD44191.1"/>
    </source>
</evidence>
<organism evidence="1">
    <name type="scientific">marine metagenome</name>
    <dbReference type="NCBI Taxonomy" id="408172"/>
    <lineage>
        <taxon>unclassified sequences</taxon>
        <taxon>metagenomes</taxon>
        <taxon>ecological metagenomes</taxon>
    </lineage>
</organism>